<accession>A0A5B0P1N7</accession>
<comment type="caution">
    <text evidence="2">The sequence shown here is derived from an EMBL/GenBank/DDBJ whole genome shotgun (WGS) entry which is preliminary data.</text>
</comment>
<sequence>MDAGEIQTHLEVNGLALEDVPSVEEQEQVKEFFESFPELGRGKKTGLVRYWVKDPESREGQKELMDIMHKDFSELMEEYKKIHIPYGQYGDLENAAGQLKSIHKELKLCLPHWVLGYQYKTTWIILPKE</sequence>
<evidence type="ECO:0000313" key="4">
    <source>
        <dbReference type="Proteomes" id="UP000325313"/>
    </source>
</evidence>
<dbReference type="EMBL" id="VSWC01000079">
    <property type="protein sequence ID" value="KAA1094008.1"/>
    <property type="molecule type" value="Genomic_DNA"/>
</dbReference>
<dbReference type="EMBL" id="VDEP01000438">
    <property type="protein sequence ID" value="KAA1083510.1"/>
    <property type="molecule type" value="Genomic_DNA"/>
</dbReference>
<keyword evidence="3" id="KW-1185">Reference proteome</keyword>
<evidence type="ECO:0000313" key="1">
    <source>
        <dbReference type="EMBL" id="KAA1083510.1"/>
    </source>
</evidence>
<reference evidence="3 4" key="1">
    <citation type="submission" date="2019-05" db="EMBL/GenBank/DDBJ databases">
        <title>Emergence of the Ug99 lineage of the wheat stem rust pathogen through somatic hybridization.</title>
        <authorList>
            <person name="Li F."/>
            <person name="Upadhyaya N.M."/>
            <person name="Sperschneider J."/>
            <person name="Matny O."/>
            <person name="Nguyen-Phuc H."/>
            <person name="Mago R."/>
            <person name="Raley C."/>
            <person name="Miller M.E."/>
            <person name="Silverstein K.A.T."/>
            <person name="Henningsen E."/>
            <person name="Hirsch C.D."/>
            <person name="Visser B."/>
            <person name="Pretorius Z.A."/>
            <person name="Steffenson B.J."/>
            <person name="Schwessinger B."/>
            <person name="Dodds P.N."/>
            <person name="Figueroa M."/>
        </authorList>
    </citation>
    <scope>NUCLEOTIDE SEQUENCE [LARGE SCALE GENOMIC DNA]</scope>
    <source>
        <strain evidence="2">21-0</strain>
        <strain evidence="1 4">Ug99</strain>
    </source>
</reference>
<evidence type="ECO:0000313" key="2">
    <source>
        <dbReference type="EMBL" id="KAA1094008.1"/>
    </source>
</evidence>
<evidence type="ECO:0000313" key="3">
    <source>
        <dbReference type="Proteomes" id="UP000324748"/>
    </source>
</evidence>
<dbReference type="AlphaFoldDB" id="A0A5B0P1N7"/>
<protein>
    <submittedName>
        <fullName evidence="2">Uncharacterized protein</fullName>
    </submittedName>
</protein>
<dbReference type="Proteomes" id="UP000324748">
    <property type="component" value="Unassembled WGS sequence"/>
</dbReference>
<proteinExistence type="predicted"/>
<organism evidence="2 3">
    <name type="scientific">Puccinia graminis f. sp. tritici</name>
    <dbReference type="NCBI Taxonomy" id="56615"/>
    <lineage>
        <taxon>Eukaryota</taxon>
        <taxon>Fungi</taxon>
        <taxon>Dikarya</taxon>
        <taxon>Basidiomycota</taxon>
        <taxon>Pucciniomycotina</taxon>
        <taxon>Pucciniomycetes</taxon>
        <taxon>Pucciniales</taxon>
        <taxon>Pucciniaceae</taxon>
        <taxon>Puccinia</taxon>
    </lineage>
</organism>
<gene>
    <name evidence="2" type="ORF">PGT21_006016</name>
    <name evidence="1" type="ORF">PGTUg99_035423</name>
</gene>
<name>A0A5B0P1N7_PUCGR</name>
<dbReference type="Proteomes" id="UP000325313">
    <property type="component" value="Unassembled WGS sequence"/>
</dbReference>